<evidence type="ECO:0000259" key="7">
    <source>
        <dbReference type="PROSITE" id="PS51293"/>
    </source>
</evidence>
<dbReference type="Gene3D" id="1.10.10.60">
    <property type="entry name" value="Homeodomain-like"/>
    <property type="match status" value="5"/>
</dbReference>
<dbReference type="STRING" id="1348612.A0A397IP03"/>
<protein>
    <submittedName>
        <fullName evidence="9">Uncharacterized protein</fullName>
    </submittedName>
</protein>
<dbReference type="EMBL" id="PQFF01000195">
    <property type="protein sequence ID" value="RHZ75968.1"/>
    <property type="molecule type" value="Genomic_DNA"/>
</dbReference>
<feature type="domain" description="Myb-like" evidence="6">
    <location>
        <begin position="83"/>
        <end position="127"/>
    </location>
</feature>
<feature type="domain" description="Myb-like" evidence="6">
    <location>
        <begin position="368"/>
        <end position="419"/>
    </location>
</feature>
<dbReference type="SMART" id="SM00717">
    <property type="entry name" value="SANT"/>
    <property type="match status" value="7"/>
</dbReference>
<evidence type="ECO:0000259" key="8">
    <source>
        <dbReference type="PROSITE" id="PS51294"/>
    </source>
</evidence>
<dbReference type="OrthoDB" id="2143914at2759"/>
<evidence type="ECO:0000256" key="5">
    <source>
        <dbReference type="SAM" id="MobiDB-lite"/>
    </source>
</evidence>
<feature type="domain" description="SANT" evidence="7">
    <location>
        <begin position="141"/>
        <end position="186"/>
    </location>
</feature>
<sequence length="520" mass="62510">MLKLFILSFNKPPIIPIIPINRISLILEKAKECEIRRINSLCVRKQPERVFRPLPKKIGIKLFLQYNYSPKQLFFQKLNSSRKWTSLEDNILIRRSVLYGWKNWHLIAQGLCNRSPIECFYRWRKLKHQIDLPANQDLFFSSKEFKIFLKRISIYGIDWNKIATGFKNKSIIQCKELYYRLQKFTNKKKRFGSIDYDQIQKVLKKAETVKLNSKILRPRSEWTPEDIKKLKSIVRRQPFYNISWGLIAKEFPGKTAAKCSRKWQDIWDEIEMKSLKDAIAKYGEDWETVSEQIDGRTPLQCKNKWKSLNTVVVKQKPFTEAEIYLLYEIMKDPPLIRNNRTNWIYIAEKYFSDRTSTQIQYKWVTLCRKAWTKEEQQILLQKSEEYEHILDEDEKWINVAKHIPGHTPSECRKKRKELEIKLKSWKKHEHLELILAVKEYGPQWKLLSKKLKRLPNHIEKEYKKLQESNIWLYKDLINYSKNPNEKEFVNKKSNSSHSSHDKFDFLKTGEDDDEYFNTSQ</sequence>
<dbReference type="GO" id="GO:0042795">
    <property type="term" value="P:snRNA transcription by RNA polymerase II"/>
    <property type="evidence" value="ECO:0007669"/>
    <property type="project" value="TreeGrafter"/>
</dbReference>
<feature type="compositionally biased region" description="Acidic residues" evidence="5">
    <location>
        <begin position="510"/>
        <end position="520"/>
    </location>
</feature>
<evidence type="ECO:0000256" key="2">
    <source>
        <dbReference type="ARBA" id="ARBA00023125"/>
    </source>
</evidence>
<gene>
    <name evidence="9" type="ORF">Glove_208g200</name>
</gene>
<proteinExistence type="predicted"/>
<dbReference type="PANTHER" id="PTHR46621">
    <property type="entry name" value="SNRNA-ACTIVATING PROTEIN COMPLEX SUBUNIT 4"/>
    <property type="match status" value="1"/>
</dbReference>
<dbReference type="PROSITE" id="PS50090">
    <property type="entry name" value="MYB_LIKE"/>
    <property type="match status" value="4"/>
</dbReference>
<feature type="domain" description="HTH myb-type" evidence="8">
    <location>
        <begin position="275"/>
        <end position="313"/>
    </location>
</feature>
<comment type="caution">
    <text evidence="9">The sequence shown here is derived from an EMBL/GenBank/DDBJ whole genome shotgun (WGS) entry which is preliminary data.</text>
</comment>
<organism evidence="9 10">
    <name type="scientific">Diversispora epigaea</name>
    <dbReference type="NCBI Taxonomy" id="1348612"/>
    <lineage>
        <taxon>Eukaryota</taxon>
        <taxon>Fungi</taxon>
        <taxon>Fungi incertae sedis</taxon>
        <taxon>Mucoromycota</taxon>
        <taxon>Glomeromycotina</taxon>
        <taxon>Glomeromycetes</taxon>
        <taxon>Diversisporales</taxon>
        <taxon>Diversisporaceae</taxon>
        <taxon>Diversispora</taxon>
    </lineage>
</organism>
<dbReference type="PROSITE" id="PS51293">
    <property type="entry name" value="SANT"/>
    <property type="match status" value="3"/>
</dbReference>
<evidence type="ECO:0000313" key="9">
    <source>
        <dbReference type="EMBL" id="RHZ75968.1"/>
    </source>
</evidence>
<keyword evidence="3" id="KW-0804">Transcription</keyword>
<dbReference type="InterPro" id="IPR051575">
    <property type="entry name" value="Myb-like_DNA-bd"/>
</dbReference>
<evidence type="ECO:0000313" key="10">
    <source>
        <dbReference type="Proteomes" id="UP000266861"/>
    </source>
</evidence>
<keyword evidence="2" id="KW-0238">DNA-binding</keyword>
<dbReference type="Pfam" id="PF13921">
    <property type="entry name" value="Myb_DNA-bind_6"/>
    <property type="match status" value="2"/>
</dbReference>
<feature type="domain" description="SANT" evidence="7">
    <location>
        <begin position="265"/>
        <end position="309"/>
    </location>
</feature>
<keyword evidence="10" id="KW-1185">Reference proteome</keyword>
<dbReference type="Proteomes" id="UP000266861">
    <property type="component" value="Unassembled WGS sequence"/>
</dbReference>
<feature type="region of interest" description="Disordered" evidence="5">
    <location>
        <begin position="487"/>
        <end position="520"/>
    </location>
</feature>
<evidence type="ECO:0000256" key="1">
    <source>
        <dbReference type="ARBA" id="ARBA00023015"/>
    </source>
</evidence>
<dbReference type="PANTHER" id="PTHR46621:SF1">
    <property type="entry name" value="SNRNA-ACTIVATING PROTEIN COMPLEX SUBUNIT 4"/>
    <property type="match status" value="1"/>
</dbReference>
<reference evidence="9 10" key="1">
    <citation type="submission" date="2018-08" db="EMBL/GenBank/DDBJ databases">
        <title>Genome and evolution of the arbuscular mycorrhizal fungus Diversispora epigaea (formerly Glomus versiforme) and its bacterial endosymbionts.</title>
        <authorList>
            <person name="Sun X."/>
            <person name="Fei Z."/>
            <person name="Harrison M."/>
        </authorList>
    </citation>
    <scope>NUCLEOTIDE SEQUENCE [LARGE SCALE GENOMIC DNA]</scope>
    <source>
        <strain evidence="9 10">IT104</strain>
    </source>
</reference>
<name>A0A397IP03_9GLOM</name>
<dbReference type="AlphaFoldDB" id="A0A397IP03"/>
<feature type="domain" description="SANT" evidence="7">
    <location>
        <begin position="79"/>
        <end position="128"/>
    </location>
</feature>
<dbReference type="GO" id="GO:0042796">
    <property type="term" value="P:snRNA transcription by RNA polymerase III"/>
    <property type="evidence" value="ECO:0007669"/>
    <property type="project" value="TreeGrafter"/>
</dbReference>
<dbReference type="CDD" id="cd00167">
    <property type="entry name" value="SANT"/>
    <property type="match status" value="5"/>
</dbReference>
<dbReference type="Pfam" id="PF00249">
    <property type="entry name" value="Myb_DNA-binding"/>
    <property type="match status" value="2"/>
</dbReference>
<keyword evidence="1" id="KW-0805">Transcription regulation</keyword>
<keyword evidence="4" id="KW-0539">Nucleus</keyword>
<dbReference type="SUPFAM" id="SSF46689">
    <property type="entry name" value="Homeodomain-like"/>
    <property type="match status" value="3"/>
</dbReference>
<feature type="domain" description="Myb-like" evidence="6">
    <location>
        <begin position="267"/>
        <end position="309"/>
    </location>
</feature>
<feature type="compositionally biased region" description="Basic and acidic residues" evidence="5">
    <location>
        <begin position="498"/>
        <end position="509"/>
    </location>
</feature>
<dbReference type="InterPro" id="IPR017930">
    <property type="entry name" value="Myb_dom"/>
</dbReference>
<feature type="domain" description="HTH myb-type" evidence="8">
    <location>
        <begin position="82"/>
        <end position="131"/>
    </location>
</feature>
<dbReference type="GO" id="GO:0001006">
    <property type="term" value="F:RNA polymerase III type 3 promoter sequence-specific DNA binding"/>
    <property type="evidence" value="ECO:0007669"/>
    <property type="project" value="TreeGrafter"/>
</dbReference>
<dbReference type="GO" id="GO:0019185">
    <property type="term" value="C:snRNA-activating protein complex"/>
    <property type="evidence" value="ECO:0007669"/>
    <property type="project" value="TreeGrafter"/>
</dbReference>
<evidence type="ECO:0000256" key="3">
    <source>
        <dbReference type="ARBA" id="ARBA00023163"/>
    </source>
</evidence>
<dbReference type="PROSITE" id="PS51294">
    <property type="entry name" value="HTH_MYB"/>
    <property type="match status" value="2"/>
</dbReference>
<dbReference type="InterPro" id="IPR017884">
    <property type="entry name" value="SANT_dom"/>
</dbReference>
<dbReference type="GO" id="GO:0000978">
    <property type="term" value="F:RNA polymerase II cis-regulatory region sequence-specific DNA binding"/>
    <property type="evidence" value="ECO:0007669"/>
    <property type="project" value="TreeGrafter"/>
</dbReference>
<feature type="domain" description="Myb-like" evidence="6">
    <location>
        <begin position="219"/>
        <end position="266"/>
    </location>
</feature>
<evidence type="ECO:0000256" key="4">
    <source>
        <dbReference type="ARBA" id="ARBA00023242"/>
    </source>
</evidence>
<evidence type="ECO:0000259" key="6">
    <source>
        <dbReference type="PROSITE" id="PS50090"/>
    </source>
</evidence>
<dbReference type="InterPro" id="IPR009057">
    <property type="entry name" value="Homeodomain-like_sf"/>
</dbReference>
<accession>A0A397IP03</accession>
<dbReference type="InterPro" id="IPR001005">
    <property type="entry name" value="SANT/Myb"/>
</dbReference>